<accession>A0ABS2AW49</accession>
<evidence type="ECO:0000313" key="1">
    <source>
        <dbReference type="EMBL" id="MBM2623618.1"/>
    </source>
</evidence>
<dbReference type="EMBL" id="JAENHP010000038">
    <property type="protein sequence ID" value="MBM2623618.1"/>
    <property type="molecule type" value="Genomic_DNA"/>
</dbReference>
<name>A0ABS2AW49_9ACTN</name>
<evidence type="ECO:0000313" key="2">
    <source>
        <dbReference type="Proteomes" id="UP000632138"/>
    </source>
</evidence>
<dbReference type="RefSeq" id="WP_203383968.1">
    <property type="nucleotide sequence ID" value="NZ_JAENHP010000038.1"/>
</dbReference>
<comment type="caution">
    <text evidence="1">The sequence shown here is derived from an EMBL/GenBank/DDBJ whole genome shotgun (WGS) entry which is preliminary data.</text>
</comment>
<gene>
    <name evidence="1" type="ORF">JIG36_49840</name>
</gene>
<dbReference type="SUPFAM" id="SSF52172">
    <property type="entry name" value="CheY-like"/>
    <property type="match status" value="1"/>
</dbReference>
<dbReference type="Gene3D" id="3.40.50.2300">
    <property type="match status" value="1"/>
</dbReference>
<dbReference type="Proteomes" id="UP000632138">
    <property type="component" value="Unassembled WGS sequence"/>
</dbReference>
<protein>
    <submittedName>
        <fullName evidence="1">Response regulator</fullName>
    </submittedName>
</protein>
<dbReference type="CDD" id="cd00156">
    <property type="entry name" value="REC"/>
    <property type="match status" value="1"/>
</dbReference>
<reference evidence="1 2" key="1">
    <citation type="submission" date="2021-01" db="EMBL/GenBank/DDBJ databases">
        <title>Actinoplanes sp. nov. LDG1-06 isolated from lichen.</title>
        <authorList>
            <person name="Saeng-In P."/>
            <person name="Phongsopitanun W."/>
            <person name="Kanchanasin P."/>
            <person name="Yuki M."/>
            <person name="Kudo T."/>
            <person name="Ohkuma M."/>
            <person name="Tanasupawat S."/>
        </authorList>
    </citation>
    <scope>NUCLEOTIDE SEQUENCE [LARGE SCALE GENOMIC DNA]</scope>
    <source>
        <strain evidence="1 2">LDG1-06</strain>
    </source>
</reference>
<dbReference type="InterPro" id="IPR011006">
    <property type="entry name" value="CheY-like_superfamily"/>
</dbReference>
<proteinExistence type="predicted"/>
<keyword evidence="2" id="KW-1185">Reference proteome</keyword>
<organism evidence="1 2">
    <name type="scientific">Paractinoplanes ovalisporus</name>
    <dbReference type="NCBI Taxonomy" id="2810368"/>
    <lineage>
        <taxon>Bacteria</taxon>
        <taxon>Bacillati</taxon>
        <taxon>Actinomycetota</taxon>
        <taxon>Actinomycetes</taxon>
        <taxon>Micromonosporales</taxon>
        <taxon>Micromonosporaceae</taxon>
        <taxon>Paractinoplanes</taxon>
    </lineage>
</organism>
<sequence>MTTDGPDERLRSDVTTRLCATGSAVASVSSGRSAMALISEQHFDLVVVDLDIPDLLELADCRLDAADRPPVLCMTDATPSSRCFPRRVGGWRTTSPSLTASPRCWLALRFCAPGRSR</sequence>